<dbReference type="PANTHER" id="PTHR16078">
    <property type="entry name" value="COILED-COIL DOMAIN-CONTAINING PROTEIN 87"/>
    <property type="match status" value="1"/>
</dbReference>
<keyword evidence="1" id="KW-0175">Coiled coil</keyword>
<keyword evidence="8" id="KW-1185">Reference proteome</keyword>
<dbReference type="CDD" id="cd00038">
    <property type="entry name" value="CAP_ED"/>
    <property type="match status" value="1"/>
</dbReference>
<organism evidence="7 8">
    <name type="scientific">Phytophthora cactorum</name>
    <dbReference type="NCBI Taxonomy" id="29920"/>
    <lineage>
        <taxon>Eukaryota</taxon>
        <taxon>Sar</taxon>
        <taxon>Stramenopiles</taxon>
        <taxon>Oomycota</taxon>
        <taxon>Peronosporomycetes</taxon>
        <taxon>Peronosporales</taxon>
        <taxon>Peronosporaceae</taxon>
        <taxon>Phytophthora</taxon>
    </lineage>
</organism>
<dbReference type="Proteomes" id="UP000735874">
    <property type="component" value="Unassembled WGS sequence"/>
</dbReference>
<feature type="coiled-coil region" evidence="1">
    <location>
        <begin position="1229"/>
        <end position="1295"/>
    </location>
</feature>
<evidence type="ECO:0000259" key="3">
    <source>
        <dbReference type="PROSITE" id="PS50042"/>
    </source>
</evidence>
<dbReference type="PANTHER" id="PTHR16078:SF1">
    <property type="entry name" value="COILED-COIL DOMAIN-CONTAINING PROTEIN 87"/>
    <property type="match status" value="1"/>
</dbReference>
<proteinExistence type="predicted"/>
<feature type="region of interest" description="Disordered" evidence="2">
    <location>
        <begin position="755"/>
        <end position="851"/>
    </location>
</feature>
<dbReference type="InterPro" id="IPR000595">
    <property type="entry name" value="cNMP-bd_dom"/>
</dbReference>
<protein>
    <recommendedName>
        <fullName evidence="3">Cyclic nucleotide-binding domain-containing protein</fullName>
    </recommendedName>
</protein>
<evidence type="ECO:0000313" key="4">
    <source>
        <dbReference type="EMBL" id="KAG2856123.1"/>
    </source>
</evidence>
<dbReference type="Gene3D" id="2.60.120.10">
    <property type="entry name" value="Jelly Rolls"/>
    <property type="match status" value="1"/>
</dbReference>
<dbReference type="InterPro" id="IPR018490">
    <property type="entry name" value="cNMP-bd_dom_sf"/>
</dbReference>
<dbReference type="InterPro" id="IPR037383">
    <property type="entry name" value="CCDC87"/>
</dbReference>
<feature type="region of interest" description="Disordered" evidence="2">
    <location>
        <begin position="207"/>
        <end position="279"/>
    </location>
</feature>
<evidence type="ECO:0000313" key="6">
    <source>
        <dbReference type="EMBL" id="KAG2980517.1"/>
    </source>
</evidence>
<feature type="compositionally biased region" description="Polar residues" evidence="2">
    <location>
        <begin position="755"/>
        <end position="768"/>
    </location>
</feature>
<dbReference type="VEuPathDB" id="FungiDB:PC110_g12902"/>
<reference evidence="7 8" key="1">
    <citation type="submission" date="2018-01" db="EMBL/GenBank/DDBJ databases">
        <title>Draft genome of the strawberry crown rot pathogen Phytophthora cactorum.</title>
        <authorList>
            <person name="Armitage A.D."/>
            <person name="Lysoe E."/>
            <person name="Nellist C.F."/>
            <person name="Harrison R.J."/>
            <person name="Brurberg M.B."/>
        </authorList>
    </citation>
    <scope>NUCLEOTIDE SEQUENCE [LARGE SCALE GENOMIC DNA]</scope>
    <source>
        <strain evidence="7 8">10300</strain>
    </source>
</reference>
<dbReference type="Proteomes" id="UP000251314">
    <property type="component" value="Unassembled WGS sequence"/>
</dbReference>
<name>A0A329S1G6_9STRA</name>
<dbReference type="PROSITE" id="PS50042">
    <property type="entry name" value="CNMP_BINDING_3"/>
    <property type="match status" value="1"/>
</dbReference>
<feature type="region of interest" description="Disordered" evidence="2">
    <location>
        <begin position="621"/>
        <end position="659"/>
    </location>
</feature>
<dbReference type="EMBL" id="MJFZ01000355">
    <property type="protein sequence ID" value="RAW30744.1"/>
    <property type="molecule type" value="Genomic_DNA"/>
</dbReference>
<dbReference type="SUPFAM" id="SSF51206">
    <property type="entry name" value="cAMP-binding domain-like"/>
    <property type="match status" value="1"/>
</dbReference>
<dbReference type="EMBL" id="RCMG01000346">
    <property type="protein sequence ID" value="KAG2856123.1"/>
    <property type="molecule type" value="Genomic_DNA"/>
</dbReference>
<comment type="caution">
    <text evidence="7">The sequence shown here is derived from an EMBL/GenBank/DDBJ whole genome shotgun (WGS) entry which is preliminary data.</text>
</comment>
<feature type="compositionally biased region" description="Basic residues" evidence="2">
    <location>
        <begin position="227"/>
        <end position="237"/>
    </location>
</feature>
<evidence type="ECO:0000313" key="8">
    <source>
        <dbReference type="Proteomes" id="UP000251314"/>
    </source>
</evidence>
<feature type="compositionally biased region" description="Polar residues" evidence="2">
    <location>
        <begin position="918"/>
        <end position="928"/>
    </location>
</feature>
<feature type="compositionally biased region" description="Low complexity" evidence="2">
    <location>
        <begin position="242"/>
        <end position="265"/>
    </location>
</feature>
<evidence type="ECO:0000256" key="2">
    <source>
        <dbReference type="SAM" id="MobiDB-lite"/>
    </source>
</evidence>
<dbReference type="EMBL" id="RCML01000332">
    <property type="protein sequence ID" value="KAG2980517.1"/>
    <property type="molecule type" value="Genomic_DNA"/>
</dbReference>
<dbReference type="Proteomes" id="UP000697107">
    <property type="component" value="Unassembled WGS sequence"/>
</dbReference>
<evidence type="ECO:0000313" key="5">
    <source>
        <dbReference type="EMBL" id="KAG2918077.1"/>
    </source>
</evidence>
<evidence type="ECO:0000313" key="7">
    <source>
        <dbReference type="EMBL" id="RAW30744.1"/>
    </source>
</evidence>
<feature type="domain" description="Cyclic nucleotide-binding" evidence="3">
    <location>
        <begin position="374"/>
        <end position="486"/>
    </location>
</feature>
<accession>A0A329S1G6</accession>
<feature type="region of interest" description="Disordered" evidence="2">
    <location>
        <begin position="685"/>
        <end position="707"/>
    </location>
</feature>
<evidence type="ECO:0000256" key="1">
    <source>
        <dbReference type="SAM" id="Coils"/>
    </source>
</evidence>
<dbReference type="InterPro" id="IPR014710">
    <property type="entry name" value="RmlC-like_jellyroll"/>
</dbReference>
<feature type="region of interest" description="Disordered" evidence="2">
    <location>
        <begin position="893"/>
        <end position="931"/>
    </location>
</feature>
<reference evidence="4" key="2">
    <citation type="submission" date="2018-10" db="EMBL/GenBank/DDBJ databases">
        <title>Effector identification in a new, highly contiguous assembly of the strawberry crown rot pathogen Phytophthora cactorum.</title>
        <authorList>
            <person name="Armitage A.D."/>
            <person name="Nellist C.F."/>
            <person name="Bates H."/>
            <person name="Vickerstaff R.J."/>
            <person name="Harrison R.J."/>
        </authorList>
    </citation>
    <scope>NUCLEOTIDE SEQUENCE</scope>
    <source>
        <strain evidence="4">15-7</strain>
        <strain evidence="5">4032</strain>
        <strain evidence="6">P415</strain>
    </source>
</reference>
<gene>
    <name evidence="7" type="ORF">PC110_g12902</name>
    <name evidence="4" type="ORF">PC113_g11849</name>
    <name evidence="5" type="ORF">PC115_g10569</name>
    <name evidence="6" type="ORF">PC118_g11148</name>
</gene>
<dbReference type="Proteomes" id="UP000774804">
    <property type="component" value="Unassembled WGS sequence"/>
</dbReference>
<dbReference type="EMBL" id="RCMI01000314">
    <property type="protein sequence ID" value="KAG2918077.1"/>
    <property type="molecule type" value="Genomic_DNA"/>
</dbReference>
<dbReference type="Gene3D" id="1.20.58.1520">
    <property type="match status" value="1"/>
</dbReference>
<feature type="compositionally biased region" description="Polar residues" evidence="2">
    <location>
        <begin position="636"/>
        <end position="659"/>
    </location>
</feature>
<dbReference type="OrthoDB" id="67750at2759"/>
<sequence>METLAALGLSELDRVEYAEKKASLALQRALTGSGSWMATDVRDQRKCDHALLPAELPANIREKVARILLERCGKENIPDEVVDPKAPWHQQLEQHVARLMQRMRSQSLQFRQLLLMAASEPSADCVAYTTLSRSFMDARRAYRRIRRAAMTLGEETFYMVRGFVRRSEANGVLPQEAQTVRLASLYKLELRRHVTISAVMECIHQADSGMSSKAHKTNRLRLESTSHKRLSLRRQTKSARVSSSGSGDLDSALFPRAASAPAEAAGRNKHNASDSESSDKIKSVHAFKLQALERLLAKSWQGSKSASIVSLQPVPGSSSSLSDETLTQIQERVTAFLYHRSRENYPLWGEPPLSREETARHLRTLVATLLTTPLLQGLTIDQLLEVARAARWQLLAPGDTLCVRNTEMEALFVVMDGSLVSSTALESNSGPVSPLSGPGVTITAPVCLGELSMVRNAERWPRTLVAQETGGVKVLTLPKLTFETLLHRFFNGGKAVPASTTSLLQPRRPSSSPAVIAKRLARSVRSSLSGYRPSTAAPFAAMEANIARWHEVRDEKLRDYRAGLEAEQRAAALEALQRAMEEISSASSEEDDAEFYQHSASLRYPRKESWSRHEYYPAYNPASDEVEPYNDHDSPNETQYNSCSPQTSEEPVPADSSTEAADQLREYYRGLSARRSIIRARLASSAPSDQLVQLSPERKTSDEGTNAARAIATTSTVSETTWWVEEEQAEKWGIPSEKEVADTVDVSATGSLLGGQNSFSSQLSNRSAAPSPLKEGPALPSLLKSPIKSTTNSSPVRKIKQKRSVSNEDNDAAKLISKVENVVPETSESDGDTSASLRSKNQVEDDRAAAVTRARRSALNILLTRQSTATMARHSKLLDKQTAQQVLIQKHFANTSAGTSPGSRPPSGRPQSGHRSESATPELNQSHSHAPLPLRADLQRRMDSVLNELLLPPKAKLDLVLKYTHADHYDQFPTAVQLWERVQTAIAKRERVMKSLWDFEMLASDPRRHFRSISTHRLREEKDRDALFYKLNQVSNNCLAAMDELWRFCGDTVCLGGRSYRDKMKKDYTELLYEVEQERLQIIYDGVRPNVAPAIDENNNENPRDEDEKLYRRTLIKVRVPSAVTIPRGLAPRRPLNIKDGRFPRVSANYILEETSIVHDNQEQETVNDRAQTPRFAVDGATTDATSTRFGLATPRESIFVPVSSLEVKRESTTPGQEQHLKRASRVTVQVQQQRQAELMALNRQLEQQKEATLSQFKDATQAIRPPERTFVAPVKDAKKAAARLKQQEERESLREMFQQFMKRSKI</sequence>